<evidence type="ECO:0000259" key="6">
    <source>
        <dbReference type="Pfam" id="PF04577"/>
    </source>
</evidence>
<feature type="region of interest" description="Disordered" evidence="4">
    <location>
        <begin position="1"/>
        <end position="57"/>
    </location>
</feature>
<keyword evidence="2 7" id="KW-0808">Transferase</keyword>
<evidence type="ECO:0000313" key="8">
    <source>
        <dbReference type="Proteomes" id="UP000239649"/>
    </source>
</evidence>
<feature type="compositionally biased region" description="Low complexity" evidence="4">
    <location>
        <begin position="87"/>
        <end position="118"/>
    </location>
</feature>
<keyword evidence="5" id="KW-0812">Transmembrane</keyword>
<evidence type="ECO:0000256" key="5">
    <source>
        <dbReference type="SAM" id="Phobius"/>
    </source>
</evidence>
<reference evidence="7 8" key="1">
    <citation type="journal article" date="2018" name="Plant J.">
        <title>Genome sequences of Chlorella sorokiniana UTEX 1602 and Micractinium conductrix SAG 241.80: implications to maltose excretion by a green alga.</title>
        <authorList>
            <person name="Arriola M.B."/>
            <person name="Velmurugan N."/>
            <person name="Zhang Y."/>
            <person name="Plunkett M.H."/>
            <person name="Hondzo H."/>
            <person name="Barney B.M."/>
        </authorList>
    </citation>
    <scope>NUCLEOTIDE SEQUENCE [LARGE SCALE GENOMIC DNA]</scope>
    <source>
        <strain evidence="7 8">SAG 241.80</strain>
    </source>
</reference>
<protein>
    <submittedName>
        <fullName evidence="7">EGF domain-specific O-linked N-acetylglucosamine transferase</fullName>
    </submittedName>
</protein>
<dbReference type="EMBL" id="LHPF02000011">
    <property type="protein sequence ID" value="PSC72084.1"/>
    <property type="molecule type" value="Genomic_DNA"/>
</dbReference>
<dbReference type="GO" id="GO:0016763">
    <property type="term" value="F:pentosyltransferase activity"/>
    <property type="evidence" value="ECO:0007669"/>
    <property type="project" value="UniProtKB-ARBA"/>
</dbReference>
<gene>
    <name evidence="7" type="ORF">C2E20_4418</name>
</gene>
<organism evidence="7 8">
    <name type="scientific">Micractinium conductrix</name>
    <dbReference type="NCBI Taxonomy" id="554055"/>
    <lineage>
        <taxon>Eukaryota</taxon>
        <taxon>Viridiplantae</taxon>
        <taxon>Chlorophyta</taxon>
        <taxon>core chlorophytes</taxon>
        <taxon>Trebouxiophyceae</taxon>
        <taxon>Chlorellales</taxon>
        <taxon>Chlorellaceae</taxon>
        <taxon>Chlorella clade</taxon>
        <taxon>Micractinium</taxon>
    </lineage>
</organism>
<sequence length="601" mass="66268">MPPRKRAAAGGSGGDDGAQAGAAPLPAAAEQQQQPANKKTIKDGGAPGKAGKRQPQGSWVLSRGLPLLVVVAAVLAALAAQRRPPDGLAHGSSSSSGSSSSGDASSSGSGAAAPSGAGNATAADEWVEADARGFFPVGCKWREVYRKGEEPGFWGLRRYQFWDAKRGAWGDAQPAACGVRGMSPQGRRWRNGSPRSAANCNDKYCIYDNLWYNNGRWYLLVDGDVGVEPWKLTRNVELNIHHVTNATDFLASTKHTLVAGDTLVFDFVFFLHPTAIGHWSEMLFPLFSILRQERGFARPPTQFVQLHLKRAHMMEWVRATLATALGVGPQRDLPPIMWQHETGHIGEQMGSPLEGFSPSTWVAFDRVMVVKDTYMGGVRTFLSQADAHLYRKMLYAQYGLPPPQARKPVPRVITFQRKRANRRIVNEPEFLSMLAEFGEVRVVEFNASTPFKEQLETIAATSVLVSVHTSNLANAQFLQPGSAVFEIIQRNWFWHGLDRSFQVQTAMMGDIHHYALRCRRANETVYIQERDKHRFGDWEPLECNTEECVEAHTNVDVRLDIPAFRSLLADRLPLVFAGWPVEAAAIPWPVQEGADDDGGMS</sequence>
<dbReference type="AlphaFoldDB" id="A0A2P6VDC5"/>
<dbReference type="PANTHER" id="PTHR20961:SF136">
    <property type="entry name" value="PROTEIN O-GLCNAC TRANSFERASE"/>
    <property type="match status" value="1"/>
</dbReference>
<feature type="domain" description="Glycosyltransferase 61 catalytic" evidence="6">
    <location>
        <begin position="316"/>
        <end position="484"/>
    </location>
</feature>
<keyword evidence="5" id="KW-0472">Membrane</keyword>
<proteinExistence type="predicted"/>
<feature type="compositionally biased region" description="Low complexity" evidence="4">
    <location>
        <begin position="17"/>
        <end position="36"/>
    </location>
</feature>
<dbReference type="InterPro" id="IPR049625">
    <property type="entry name" value="Glyco_transf_61_cat"/>
</dbReference>
<keyword evidence="1" id="KW-0328">Glycosyltransferase</keyword>
<accession>A0A2P6VDC5</accession>
<name>A0A2P6VDC5_9CHLO</name>
<dbReference type="GO" id="GO:0005794">
    <property type="term" value="C:Golgi apparatus"/>
    <property type="evidence" value="ECO:0007669"/>
    <property type="project" value="UniProtKB-ARBA"/>
</dbReference>
<dbReference type="STRING" id="554055.A0A2P6VDC5"/>
<keyword evidence="5" id="KW-1133">Transmembrane helix</keyword>
<feature type="region of interest" description="Disordered" evidence="4">
    <location>
        <begin position="83"/>
        <end position="118"/>
    </location>
</feature>
<evidence type="ECO:0000256" key="4">
    <source>
        <dbReference type="SAM" id="MobiDB-lite"/>
    </source>
</evidence>
<keyword evidence="3" id="KW-0325">Glycoprotein</keyword>
<keyword evidence="8" id="KW-1185">Reference proteome</keyword>
<dbReference type="InterPro" id="IPR007657">
    <property type="entry name" value="Glycosyltransferase_61"/>
</dbReference>
<dbReference type="OrthoDB" id="529273at2759"/>
<dbReference type="PANTHER" id="PTHR20961">
    <property type="entry name" value="GLYCOSYLTRANSFERASE"/>
    <property type="match status" value="1"/>
</dbReference>
<feature type="transmembrane region" description="Helical" evidence="5">
    <location>
        <begin position="60"/>
        <end position="80"/>
    </location>
</feature>
<comment type="caution">
    <text evidence="7">The sequence shown here is derived from an EMBL/GenBank/DDBJ whole genome shotgun (WGS) entry which is preliminary data.</text>
</comment>
<evidence type="ECO:0000313" key="7">
    <source>
        <dbReference type="EMBL" id="PSC72084.1"/>
    </source>
</evidence>
<evidence type="ECO:0000256" key="3">
    <source>
        <dbReference type="ARBA" id="ARBA00023180"/>
    </source>
</evidence>
<evidence type="ECO:0000256" key="1">
    <source>
        <dbReference type="ARBA" id="ARBA00022676"/>
    </source>
</evidence>
<dbReference type="Pfam" id="PF04577">
    <property type="entry name" value="Glyco_transf_61"/>
    <property type="match status" value="1"/>
</dbReference>
<dbReference type="Proteomes" id="UP000239649">
    <property type="component" value="Unassembled WGS sequence"/>
</dbReference>
<evidence type="ECO:0000256" key="2">
    <source>
        <dbReference type="ARBA" id="ARBA00022679"/>
    </source>
</evidence>